<keyword evidence="1" id="KW-0472">Membrane</keyword>
<dbReference type="OrthoDB" id="9923890at2"/>
<name>A0A1H6JQN1_MYCRU</name>
<reference evidence="3" key="1">
    <citation type="submission" date="2016-10" db="EMBL/GenBank/DDBJ databases">
        <authorList>
            <person name="Varghese N."/>
            <person name="Submissions S."/>
        </authorList>
    </citation>
    <scope>NUCLEOTIDE SEQUENCE [LARGE SCALE GENOMIC DNA]</scope>
    <source>
        <strain evidence="3">DSM 45405</strain>
    </source>
</reference>
<protein>
    <submittedName>
        <fullName evidence="2">Uncharacterized protein</fullName>
    </submittedName>
</protein>
<proteinExistence type="predicted"/>
<feature type="transmembrane region" description="Helical" evidence="1">
    <location>
        <begin position="27"/>
        <end position="45"/>
    </location>
</feature>
<accession>A0A1H6JQN1</accession>
<sequence length="84" mass="8890">MTSQRTAGYRPAIVEFLEEVISAKDRVVLGVITALIGAFGIWSVVDYNSAQTQYGMCVAQAVAQAAEQRVSVDDLLGGVGCVQP</sequence>
<evidence type="ECO:0000313" key="3">
    <source>
        <dbReference type="Proteomes" id="UP000182915"/>
    </source>
</evidence>
<evidence type="ECO:0000256" key="1">
    <source>
        <dbReference type="SAM" id="Phobius"/>
    </source>
</evidence>
<dbReference type="AlphaFoldDB" id="A0A1H6JQN1"/>
<keyword evidence="1" id="KW-1133">Transmembrane helix</keyword>
<gene>
    <name evidence="2" type="ORF">SAMN04489835_2433</name>
</gene>
<keyword evidence="3" id="KW-1185">Reference proteome</keyword>
<dbReference type="EMBL" id="LT629971">
    <property type="protein sequence ID" value="SEH64790.1"/>
    <property type="molecule type" value="Genomic_DNA"/>
</dbReference>
<dbReference type="Proteomes" id="UP000182915">
    <property type="component" value="Chromosome I"/>
</dbReference>
<organism evidence="2 3">
    <name type="scientific">Mycolicibacterium rutilum</name>
    <name type="common">Mycobacterium rutilum</name>
    <dbReference type="NCBI Taxonomy" id="370526"/>
    <lineage>
        <taxon>Bacteria</taxon>
        <taxon>Bacillati</taxon>
        <taxon>Actinomycetota</taxon>
        <taxon>Actinomycetes</taxon>
        <taxon>Mycobacteriales</taxon>
        <taxon>Mycobacteriaceae</taxon>
        <taxon>Mycolicibacterium</taxon>
    </lineage>
</organism>
<dbReference type="RefSeq" id="WP_157897668.1">
    <property type="nucleotide sequence ID" value="NZ_LT629971.1"/>
</dbReference>
<evidence type="ECO:0000313" key="2">
    <source>
        <dbReference type="EMBL" id="SEH64790.1"/>
    </source>
</evidence>
<keyword evidence="1" id="KW-0812">Transmembrane</keyword>